<keyword evidence="2" id="KW-0813">Transport</keyword>
<dbReference type="PROSITE" id="PS50929">
    <property type="entry name" value="ABC_TM1F"/>
    <property type="match status" value="2"/>
</dbReference>
<evidence type="ECO:0000256" key="6">
    <source>
        <dbReference type="ARBA" id="ARBA00022989"/>
    </source>
</evidence>
<keyword evidence="5" id="KW-0067">ATP-binding</keyword>
<keyword evidence="7 8" id="KW-0472">Membrane</keyword>
<feature type="domain" description="ABC transmembrane type-1" evidence="10">
    <location>
        <begin position="101"/>
        <end position="383"/>
    </location>
</feature>
<organism evidence="11 12">
    <name type="scientific">Iphiclides podalirius</name>
    <name type="common">scarce swallowtail</name>
    <dbReference type="NCBI Taxonomy" id="110791"/>
    <lineage>
        <taxon>Eukaryota</taxon>
        <taxon>Metazoa</taxon>
        <taxon>Ecdysozoa</taxon>
        <taxon>Arthropoda</taxon>
        <taxon>Hexapoda</taxon>
        <taxon>Insecta</taxon>
        <taxon>Pterygota</taxon>
        <taxon>Neoptera</taxon>
        <taxon>Endopterygota</taxon>
        <taxon>Lepidoptera</taxon>
        <taxon>Glossata</taxon>
        <taxon>Ditrysia</taxon>
        <taxon>Papilionoidea</taxon>
        <taxon>Papilionidae</taxon>
        <taxon>Papilioninae</taxon>
        <taxon>Iphiclides</taxon>
    </lineage>
</organism>
<keyword evidence="6 8" id="KW-1133">Transmembrane helix</keyword>
<name>A0ABN8IEL4_9NEOP</name>
<feature type="transmembrane region" description="Helical" evidence="8">
    <location>
        <begin position="899"/>
        <end position="921"/>
    </location>
</feature>
<dbReference type="Gene3D" id="1.20.1560.10">
    <property type="entry name" value="ABC transporter type 1, transmembrane domain"/>
    <property type="match status" value="2"/>
</dbReference>
<gene>
    <name evidence="11" type="ORF">IPOD504_LOCUS9372</name>
</gene>
<feature type="transmembrane region" description="Helical" evidence="8">
    <location>
        <begin position="758"/>
        <end position="775"/>
    </location>
</feature>
<evidence type="ECO:0000259" key="9">
    <source>
        <dbReference type="PROSITE" id="PS50893"/>
    </source>
</evidence>
<feature type="domain" description="ABC transporter" evidence="9">
    <location>
        <begin position="451"/>
        <end position="680"/>
    </location>
</feature>
<dbReference type="Pfam" id="PF00664">
    <property type="entry name" value="ABC_membrane"/>
    <property type="match status" value="2"/>
</dbReference>
<keyword evidence="12" id="KW-1185">Reference proteome</keyword>
<keyword evidence="4" id="KW-0547">Nucleotide-binding</keyword>
<evidence type="ECO:0000313" key="11">
    <source>
        <dbReference type="EMBL" id="CAH2056105.1"/>
    </source>
</evidence>
<dbReference type="PANTHER" id="PTHR24223:SF324">
    <property type="entry name" value="LD17001P"/>
    <property type="match status" value="1"/>
</dbReference>
<dbReference type="CDD" id="cd03250">
    <property type="entry name" value="ABCC_MRP_domain1"/>
    <property type="match status" value="1"/>
</dbReference>
<dbReference type="InterPro" id="IPR050173">
    <property type="entry name" value="ABC_transporter_C-like"/>
</dbReference>
<dbReference type="EMBL" id="OW152835">
    <property type="protein sequence ID" value="CAH2056105.1"/>
    <property type="molecule type" value="Genomic_DNA"/>
</dbReference>
<dbReference type="SUPFAM" id="SSF52540">
    <property type="entry name" value="P-loop containing nucleoside triphosphate hydrolases"/>
    <property type="match status" value="2"/>
</dbReference>
<evidence type="ECO:0000256" key="3">
    <source>
        <dbReference type="ARBA" id="ARBA00022692"/>
    </source>
</evidence>
<evidence type="ECO:0000256" key="8">
    <source>
        <dbReference type="SAM" id="Phobius"/>
    </source>
</evidence>
<dbReference type="CDD" id="cd03244">
    <property type="entry name" value="ABCC_MRP_domain2"/>
    <property type="match status" value="1"/>
</dbReference>
<dbReference type="PANTHER" id="PTHR24223">
    <property type="entry name" value="ATP-BINDING CASSETTE SUB-FAMILY C"/>
    <property type="match status" value="1"/>
</dbReference>
<evidence type="ECO:0000256" key="2">
    <source>
        <dbReference type="ARBA" id="ARBA00022448"/>
    </source>
</evidence>
<evidence type="ECO:0000259" key="10">
    <source>
        <dbReference type="PROSITE" id="PS50929"/>
    </source>
</evidence>
<evidence type="ECO:0000256" key="4">
    <source>
        <dbReference type="ARBA" id="ARBA00022741"/>
    </source>
</evidence>
<evidence type="ECO:0000256" key="5">
    <source>
        <dbReference type="ARBA" id="ARBA00022840"/>
    </source>
</evidence>
<dbReference type="InterPro" id="IPR036640">
    <property type="entry name" value="ABC1_TM_sf"/>
</dbReference>
<dbReference type="CDD" id="cd18579">
    <property type="entry name" value="ABC_6TM_ABCC_D1"/>
    <property type="match status" value="1"/>
</dbReference>
<dbReference type="SUPFAM" id="SSF90123">
    <property type="entry name" value="ABC transporter transmembrane region"/>
    <property type="match status" value="2"/>
</dbReference>
<accession>A0ABN8IEL4</accession>
<dbReference type="InterPro" id="IPR003593">
    <property type="entry name" value="AAA+_ATPase"/>
</dbReference>
<feature type="transmembrane region" description="Helical" evidence="8">
    <location>
        <begin position="137"/>
        <end position="163"/>
    </location>
</feature>
<protein>
    <recommendedName>
        <fullName evidence="13">Multidrug resistance-associated protein lethal(2)03659</fullName>
    </recommendedName>
</protein>
<dbReference type="InterPro" id="IPR017871">
    <property type="entry name" value="ABC_transporter-like_CS"/>
</dbReference>
<feature type="transmembrane region" description="Helical" evidence="8">
    <location>
        <begin position="830"/>
        <end position="852"/>
    </location>
</feature>
<dbReference type="InterPro" id="IPR011527">
    <property type="entry name" value="ABC1_TM_dom"/>
</dbReference>
<dbReference type="PROSITE" id="PS00211">
    <property type="entry name" value="ABC_TRANSPORTER_1"/>
    <property type="match status" value="2"/>
</dbReference>
<feature type="transmembrane region" description="Helical" evidence="8">
    <location>
        <begin position="242"/>
        <end position="260"/>
    </location>
</feature>
<keyword evidence="3 8" id="KW-0812">Transmembrane</keyword>
<feature type="non-terminal residue" evidence="11">
    <location>
        <position position="1458"/>
    </location>
</feature>
<dbReference type="Gene3D" id="3.40.50.300">
    <property type="entry name" value="P-loop containing nucleotide triphosphate hydrolases"/>
    <property type="match status" value="2"/>
</dbReference>
<dbReference type="Pfam" id="PF00005">
    <property type="entry name" value="ABC_tran"/>
    <property type="match status" value="2"/>
</dbReference>
<reference evidence="11" key="1">
    <citation type="submission" date="2022-03" db="EMBL/GenBank/DDBJ databases">
        <authorList>
            <person name="Martin H S."/>
        </authorList>
    </citation>
    <scope>NUCLEOTIDE SEQUENCE</scope>
</reference>
<feature type="transmembrane region" description="Helical" evidence="8">
    <location>
        <begin position="927"/>
        <end position="947"/>
    </location>
</feature>
<comment type="subcellular location">
    <subcellularLocation>
        <location evidence="1">Membrane</location>
        <topology evidence="1">Multi-pass membrane protein</topology>
    </subcellularLocation>
</comment>
<dbReference type="InterPro" id="IPR044746">
    <property type="entry name" value="ABCC_6TM_D1"/>
</dbReference>
<feature type="transmembrane region" description="Helical" evidence="8">
    <location>
        <begin position="321"/>
        <end position="346"/>
    </location>
</feature>
<evidence type="ECO:0008006" key="13">
    <source>
        <dbReference type="Google" id="ProtNLM"/>
    </source>
</evidence>
<dbReference type="Proteomes" id="UP000837857">
    <property type="component" value="Chromosome 23"/>
</dbReference>
<feature type="transmembrane region" description="Helical" evidence="8">
    <location>
        <begin position="366"/>
        <end position="387"/>
    </location>
</feature>
<feature type="transmembrane region" description="Helical" evidence="8">
    <location>
        <begin position="1016"/>
        <end position="1037"/>
    </location>
</feature>
<feature type="domain" description="ABC transporter" evidence="9">
    <location>
        <begin position="1117"/>
        <end position="1366"/>
    </location>
</feature>
<dbReference type="SMART" id="SM00382">
    <property type="entry name" value="AAA"/>
    <property type="match status" value="2"/>
</dbReference>
<feature type="domain" description="ABC transmembrane type-1" evidence="10">
    <location>
        <begin position="763"/>
        <end position="1072"/>
    </location>
</feature>
<dbReference type="InterPro" id="IPR027417">
    <property type="entry name" value="P-loop_NTPase"/>
</dbReference>
<evidence type="ECO:0000313" key="12">
    <source>
        <dbReference type="Proteomes" id="UP000837857"/>
    </source>
</evidence>
<feature type="transmembrane region" description="Helical" evidence="8">
    <location>
        <begin position="216"/>
        <end position="236"/>
    </location>
</feature>
<dbReference type="PROSITE" id="PS50893">
    <property type="entry name" value="ABC_TRANSPORTER_2"/>
    <property type="match status" value="2"/>
</dbReference>
<dbReference type="InterPro" id="IPR003439">
    <property type="entry name" value="ABC_transporter-like_ATP-bd"/>
</dbReference>
<evidence type="ECO:0000256" key="7">
    <source>
        <dbReference type="ARBA" id="ARBA00023136"/>
    </source>
</evidence>
<feature type="transmembrane region" description="Helical" evidence="8">
    <location>
        <begin position="96"/>
        <end position="125"/>
    </location>
</feature>
<evidence type="ECO:0000256" key="1">
    <source>
        <dbReference type="ARBA" id="ARBA00004141"/>
    </source>
</evidence>
<sequence length="1458" mass="163433">MAAMDPGYFDIERKQNPRETANLFSKLCFWYTRPVFEKGRKGQLSISDLYRCTPGHRAAPRGDVMGEQWKHEKQKQDKTKKPSLLRTIVKIYGAKFITVNLIFACIDASIRLSIPMCLEGLINYFSPSHAGVTPNEAYLYALGVVGFMAINASMIHPMLFWLLTMSMKIRVACCSLIYRKLLRLDLTAGGKASEGLAGHVVNLLTTDAQRFDMASLFMVDLVRTPIESVLIVYLMYRQIGVATLIGVSFLLLFIPLQGYLGKISSKLRRQTAVRTDHRIRLMNEVIQSIEAIKMYAWENAFIRIIGQARKKEMNVIKKMSWLRAVMISCVKLNTKVAIFLSIISFLSFQNDLTASKVFVIFSYYDILKYTLVDFLPLAITFTLEAYVSVKRMQEFLLLPEVDNQDNVNLVTIEESTVSAHTNGVFEKIGNGQQAYIRSESNLERLKPSVLLNFKDYTAHWRNVEDESVNAKVAALSAINLSIKPETLTTVVGIVGSGKSTLLQAMLRELESSSGQLEVRASIAYAAQDPWLFDASVRQNILFGQELDLRRYKQVIKCCQLKSDLDILPHGDKTIVGERGASLSGGQRARVSLARCVYQMADLYLLDDPLAAVDAKVAQAIYEECIRGFLRDKAVVLVTHHVQYARHADAVCVMRAGRIVAQGTYQEMKNSVAEFETLIEMGEKVEEEKQKQKVAYEKHDSIDNIHKLRSQRSMSEASQLSFNMDLDNNLDPKYEGESQSKGSVDNGVYVAYIKSGGSVWSMTLLFTLFLLAQVFYSSTDVWLKEWVNMEEMNSAYNSARMNQTNETAASPPPDFQDIPGNYFHLTREQCVYIYASLIGICIFFTWNKLVLFYNTCIRASITLHDNMFRGVTNAPMWFFHHNPSGRILNRFSKDMGQVDTLLPVALVDCLGFFLEVVSILVVVCLVNWWLLLPTAVVAFLLHLLRNLFLNTSRELKRIEAIARSQSLNHAAATVSGLTTIRSCGGRQRTLAREFDKLQDLHSCAWTLVLNTNRAFGFWMDMVCCLYLAFVTFSFFLFVGNDTMGGNVGLAITQVLGLVGMCQYGMRQTAEVENQMTSVERILEYTNLPPESPVDVDEKALKAEHPTLDFDKWPSKGEIVFEDVSLEYEKPPKKEQERPQPAPRVEEPAYAIKGVNFRVEAAEKVAVVGRTGAGKSSLIAALFRLSKVSGRITVDGVSAEMAGLRAWRSRLCALPQRPALFAATLRDNLDPEGRYSDAQIHAALDQVELREAVSALPAGLMTKVGDGGGNLSSGQRQLVCLARAALANCAVLVLDEATANVDTETDKHIQVTIRNKFANSTVLTIAHRLNTVMDYDRIIVMDKGHVVESGHPYELLTQASAQSKMELPTRRTLLTKSQAPLAIPENFPYDAAAERSDDVNETFVLSRDRIRTYSNRSEMSDHDGGIFKTLVEQTGPETAALLYSMAEESYKKMQANKKNS</sequence>
<proteinExistence type="predicted"/>